<dbReference type="InterPro" id="IPR037365">
    <property type="entry name" value="Slowmo/Ups"/>
</dbReference>
<keyword evidence="2" id="KW-0812">Transmembrane</keyword>
<feature type="compositionally biased region" description="Polar residues" evidence="1">
    <location>
        <begin position="273"/>
        <end position="295"/>
    </location>
</feature>
<feature type="compositionally biased region" description="Basic and acidic residues" evidence="1">
    <location>
        <begin position="221"/>
        <end position="237"/>
    </location>
</feature>
<dbReference type="OrthoDB" id="30289at2759"/>
<sequence length="373" mass="42865">MLFNYVRLRRSTSAYERRFPSCPQIPVVIECVIVDDSWSPDDAQRCTTRRCQLNVEAPYLLKKMIGVEYIYFIQTNNLDLRNRVLDIEATNETFASKVQVIEKCKYYVHPENPEWTCFEQSALLDVKNFFGLENTVEKIAMKQYASNVAKGKELIELFMKEVIQEGITELYPWSHDDPEYNQELRRIVSRGKEPLSPRVLQSKKHTPAGSDEAISLPTTTEIKDIKNKVFKESDSDKPSLPPSIEQNGADLSMPATSSTASRNSVPETKKSKSSWLKNQNAWRKTQKNTSSSRFESTPARRTRSNHTSSNNSTQHIFEDSTPDSSSISRPCYCEQTMVDLLNRWDNLLMLLVCAMVVLIIMSSSAYFKRDRHM</sequence>
<feature type="domain" description="PRELI/MSF1" evidence="3">
    <location>
        <begin position="1"/>
        <end position="167"/>
    </location>
</feature>
<evidence type="ECO:0000256" key="2">
    <source>
        <dbReference type="SAM" id="Phobius"/>
    </source>
</evidence>
<evidence type="ECO:0000313" key="5">
    <source>
        <dbReference type="Proteomes" id="UP000494106"/>
    </source>
</evidence>
<protein>
    <recommendedName>
        <fullName evidence="3">PRELI/MSF1 domain-containing protein</fullName>
    </recommendedName>
</protein>
<evidence type="ECO:0000313" key="4">
    <source>
        <dbReference type="EMBL" id="CAB3261853.1"/>
    </source>
</evidence>
<keyword evidence="2" id="KW-0472">Membrane</keyword>
<evidence type="ECO:0000256" key="1">
    <source>
        <dbReference type="SAM" id="MobiDB-lite"/>
    </source>
</evidence>
<dbReference type="PROSITE" id="PS50904">
    <property type="entry name" value="PRELI_MSF1"/>
    <property type="match status" value="1"/>
</dbReference>
<dbReference type="AlphaFoldDB" id="A0A8S1BPT7"/>
<proteinExistence type="predicted"/>
<feature type="region of interest" description="Disordered" evidence="1">
    <location>
        <begin position="191"/>
        <end position="327"/>
    </location>
</feature>
<comment type="caution">
    <text evidence="4">The sequence shown here is derived from an EMBL/GenBank/DDBJ whole genome shotgun (WGS) entry which is preliminary data.</text>
</comment>
<keyword evidence="2" id="KW-1133">Transmembrane helix</keyword>
<dbReference type="Proteomes" id="UP000494106">
    <property type="component" value="Unassembled WGS sequence"/>
</dbReference>
<accession>A0A8S1BPT7</accession>
<keyword evidence="5" id="KW-1185">Reference proteome</keyword>
<gene>
    <name evidence="4" type="ORF">APLA_LOCUS18203</name>
</gene>
<evidence type="ECO:0000259" key="3">
    <source>
        <dbReference type="PROSITE" id="PS50904"/>
    </source>
</evidence>
<dbReference type="Pfam" id="PF04707">
    <property type="entry name" value="PRELI"/>
    <property type="match status" value="1"/>
</dbReference>
<feature type="compositionally biased region" description="Polar residues" evidence="1">
    <location>
        <begin position="254"/>
        <end position="266"/>
    </location>
</feature>
<organism evidence="4 5">
    <name type="scientific">Arctia plantaginis</name>
    <name type="common">Wood tiger moth</name>
    <name type="synonym">Phalaena plantaginis</name>
    <dbReference type="NCBI Taxonomy" id="874455"/>
    <lineage>
        <taxon>Eukaryota</taxon>
        <taxon>Metazoa</taxon>
        <taxon>Ecdysozoa</taxon>
        <taxon>Arthropoda</taxon>
        <taxon>Hexapoda</taxon>
        <taxon>Insecta</taxon>
        <taxon>Pterygota</taxon>
        <taxon>Neoptera</taxon>
        <taxon>Endopterygota</taxon>
        <taxon>Lepidoptera</taxon>
        <taxon>Glossata</taxon>
        <taxon>Ditrysia</taxon>
        <taxon>Noctuoidea</taxon>
        <taxon>Erebidae</taxon>
        <taxon>Arctiinae</taxon>
        <taxon>Arctia</taxon>
    </lineage>
</organism>
<reference evidence="4 5" key="1">
    <citation type="submission" date="2020-04" db="EMBL/GenBank/DDBJ databases">
        <authorList>
            <person name="Wallbank WR R."/>
            <person name="Pardo Diaz C."/>
            <person name="Kozak K."/>
            <person name="Martin S."/>
            <person name="Jiggins C."/>
            <person name="Moest M."/>
            <person name="Warren A I."/>
            <person name="Byers J.R.P. K."/>
            <person name="Montejo-Kovacevich G."/>
            <person name="Yen C E."/>
        </authorList>
    </citation>
    <scope>NUCLEOTIDE SEQUENCE [LARGE SCALE GENOMIC DNA]</scope>
</reference>
<dbReference type="InterPro" id="IPR006797">
    <property type="entry name" value="PRELI/MSF1_dom"/>
</dbReference>
<name>A0A8S1BPT7_ARCPL</name>
<dbReference type="PANTHER" id="PTHR11158">
    <property type="entry name" value="MSF1/PX19 RELATED"/>
    <property type="match status" value="1"/>
</dbReference>
<dbReference type="GO" id="GO:0005758">
    <property type="term" value="C:mitochondrial intermembrane space"/>
    <property type="evidence" value="ECO:0007669"/>
    <property type="project" value="InterPro"/>
</dbReference>
<dbReference type="EMBL" id="CADEBC010000858">
    <property type="protein sequence ID" value="CAB3261853.1"/>
    <property type="molecule type" value="Genomic_DNA"/>
</dbReference>
<feature type="transmembrane region" description="Helical" evidence="2">
    <location>
        <begin position="347"/>
        <end position="367"/>
    </location>
</feature>